<feature type="domain" description="N-acetyltransferase" evidence="1">
    <location>
        <begin position="49"/>
        <end position="204"/>
    </location>
</feature>
<accession>A0ABS0LCF8</accession>
<organism evidence="2 3">
    <name type="scientific">Corynebacterium belfantii</name>
    <dbReference type="NCBI Taxonomy" id="2014537"/>
    <lineage>
        <taxon>Bacteria</taxon>
        <taxon>Bacillati</taxon>
        <taxon>Actinomycetota</taxon>
        <taxon>Actinomycetes</taxon>
        <taxon>Mycobacteriales</taxon>
        <taxon>Corynebacteriaceae</taxon>
        <taxon>Corynebacterium</taxon>
    </lineage>
</organism>
<evidence type="ECO:0000313" key="2">
    <source>
        <dbReference type="EMBL" id="MBG9354225.1"/>
    </source>
</evidence>
<proteinExistence type="predicted"/>
<dbReference type="Gene3D" id="1.10.287.1080">
    <property type="entry name" value="MazG-like"/>
    <property type="match status" value="1"/>
</dbReference>
<evidence type="ECO:0000259" key="1">
    <source>
        <dbReference type="PROSITE" id="PS51186"/>
    </source>
</evidence>
<gene>
    <name evidence="2" type="ORF">I4J41_06285</name>
</gene>
<name>A0ABS0LCF8_9CORY</name>
<dbReference type="CDD" id="cd04301">
    <property type="entry name" value="NAT_SF"/>
    <property type="match status" value="1"/>
</dbReference>
<comment type="caution">
    <text evidence="2">The sequence shown here is derived from an EMBL/GenBank/DDBJ whole genome shotgun (WGS) entry which is preliminary data.</text>
</comment>
<sequence>MVCHTRVIYHACDSFGPSTTHRSAERWLVSTAVAYRSAQEGGKVMTDDFIVEQPQESDFDALRGLFVSTLEPHYDGDHDAHLTRLINAHRANGQDANGFNSLAQLGYVARQEPGGRPVGYINLAVKRHGTAKISPLIVDPSARRRGVGEALLNAAPHDVRLLYCTVSEDNLNARTFFFRQGFVQVGTAPDQYRRGKTELILQRPRLRSGVKSDDPFTLVRVQDSAQWRKLTELAHSAHVNQPLPAATKVTYGPLRAEPDPVNAKAKTAYIASSPDGRELGGIILTKKKGGSTKLSTIAWTDTDVLYKLLTGLSRTEEFQETAGRIYVHMPVDPDATRVFQAHQWRLDALIPGLDDTSQVAAQWSTAPARVVPSVQSPSSFATHKTWSDYHAELQDMISAREWDSFETPQELLISLMAEVGELAEELQWTSKTPTRDLDQHSIGAEMVDVYNYLLRLSWHIDIDLLDAAFQKLMRVKEKYPVDKSRGTTKKYTELR</sequence>
<dbReference type="PROSITE" id="PS51186">
    <property type="entry name" value="GNAT"/>
    <property type="match status" value="1"/>
</dbReference>
<dbReference type="InterPro" id="IPR016181">
    <property type="entry name" value="Acyl_CoA_acyltransferase"/>
</dbReference>
<dbReference type="RefSeq" id="WP_088267607.1">
    <property type="nucleotide sequence ID" value="NZ_CBCSFR010000026.1"/>
</dbReference>
<dbReference type="Gene3D" id="3.40.630.30">
    <property type="match status" value="1"/>
</dbReference>
<reference evidence="2 3" key="1">
    <citation type="journal article" date="2020" name="J. Clin. Microbiol.">
        <title>Assessing the Genetic Diversity of Austrian Corynebacterium diphtheriae Clinical Isolates, 2011-2019.</title>
        <authorList>
            <person name="Schaeffer J."/>
            <person name="Huhulescu S."/>
            <person name="Stoeger A."/>
            <person name="Allerberger F."/>
            <person name="Ruppitsch W."/>
        </authorList>
    </citation>
    <scope>NUCLEOTIDE SEQUENCE [LARGE SCALE GENOMIC DNA]</scope>
    <source>
        <strain evidence="2 3">04-17</strain>
    </source>
</reference>
<dbReference type="EMBL" id="JADQUG010000020">
    <property type="protein sequence ID" value="MBG9354225.1"/>
    <property type="molecule type" value="Genomic_DNA"/>
</dbReference>
<protein>
    <submittedName>
        <fullName evidence="2">GNAT family N-acetyltransferase</fullName>
    </submittedName>
</protein>
<keyword evidence="3" id="KW-1185">Reference proteome</keyword>
<dbReference type="PANTHER" id="PTHR46523:SF1">
    <property type="entry name" value="DCTP PYROPHOSPHATASE 1"/>
    <property type="match status" value="1"/>
</dbReference>
<dbReference type="Pfam" id="PF00583">
    <property type="entry name" value="Acetyltransf_1"/>
    <property type="match status" value="1"/>
</dbReference>
<evidence type="ECO:0000313" key="3">
    <source>
        <dbReference type="Proteomes" id="UP000615580"/>
    </source>
</evidence>
<dbReference type="InterPro" id="IPR000182">
    <property type="entry name" value="GNAT_dom"/>
</dbReference>
<dbReference type="SUPFAM" id="SSF101386">
    <property type="entry name" value="all-alpha NTP pyrophosphatases"/>
    <property type="match status" value="1"/>
</dbReference>
<dbReference type="Proteomes" id="UP000615580">
    <property type="component" value="Unassembled WGS sequence"/>
</dbReference>
<dbReference type="PANTHER" id="PTHR46523">
    <property type="entry name" value="DCTP PYROPHOSPHATASE 1"/>
    <property type="match status" value="1"/>
</dbReference>
<dbReference type="SUPFAM" id="SSF55729">
    <property type="entry name" value="Acyl-CoA N-acyltransferases (Nat)"/>
    <property type="match status" value="1"/>
</dbReference>
<dbReference type="InterPro" id="IPR052555">
    <property type="entry name" value="dCTP_Pyrophosphatase"/>
</dbReference>